<comment type="catalytic activity">
    <reaction evidence="4">
        <text>a secondary aliphatic amine + O2 + H2O = a primary amine + an aldehyde + H2O2</text>
        <dbReference type="Rhea" id="RHEA:26414"/>
        <dbReference type="ChEBI" id="CHEBI:15377"/>
        <dbReference type="ChEBI" id="CHEBI:15379"/>
        <dbReference type="ChEBI" id="CHEBI:16240"/>
        <dbReference type="ChEBI" id="CHEBI:17478"/>
        <dbReference type="ChEBI" id="CHEBI:58855"/>
        <dbReference type="ChEBI" id="CHEBI:65296"/>
        <dbReference type="EC" id="1.4.3.4"/>
    </reaction>
</comment>
<keyword evidence="6" id="KW-0274">FAD</keyword>
<dbReference type="Gene3D" id="3.90.660.10">
    <property type="match status" value="1"/>
</dbReference>
<name>A0AAD4CVM3_ASPNN</name>
<dbReference type="SUPFAM" id="SSF54373">
    <property type="entry name" value="FAD-linked reductases, C-terminal domain"/>
    <property type="match status" value="1"/>
</dbReference>
<dbReference type="InterPro" id="IPR050703">
    <property type="entry name" value="Flavin_MAO"/>
</dbReference>
<evidence type="ECO:0000259" key="7">
    <source>
        <dbReference type="Pfam" id="PF01593"/>
    </source>
</evidence>
<keyword evidence="9" id="KW-1185">Reference proteome</keyword>
<dbReference type="Proteomes" id="UP001194746">
    <property type="component" value="Unassembled WGS sequence"/>
</dbReference>
<reference evidence="8" key="2">
    <citation type="submission" date="2020-02" db="EMBL/GenBank/DDBJ databases">
        <authorList>
            <person name="Gilchrist C.L.M."/>
            <person name="Chooi Y.-H."/>
        </authorList>
    </citation>
    <scope>NUCLEOTIDE SEQUENCE</scope>
    <source>
        <strain evidence="8">MST-FP2251</strain>
    </source>
</reference>
<dbReference type="PANTHER" id="PTHR43563:SF14">
    <property type="entry name" value="AMINE OXIDASE"/>
    <property type="match status" value="1"/>
</dbReference>
<evidence type="ECO:0000256" key="6">
    <source>
        <dbReference type="RuleBase" id="RU362067"/>
    </source>
</evidence>
<dbReference type="InterPro" id="IPR036188">
    <property type="entry name" value="FAD/NAD-bd_sf"/>
</dbReference>
<proteinExistence type="inferred from homology"/>
<evidence type="ECO:0000256" key="3">
    <source>
        <dbReference type="ARBA" id="ARBA00023002"/>
    </source>
</evidence>
<dbReference type="AlphaFoldDB" id="A0AAD4CVM3"/>
<evidence type="ECO:0000313" key="8">
    <source>
        <dbReference type="EMBL" id="KAF9893550.1"/>
    </source>
</evidence>
<evidence type="ECO:0000313" key="9">
    <source>
        <dbReference type="Proteomes" id="UP001194746"/>
    </source>
</evidence>
<dbReference type="GO" id="GO:0097621">
    <property type="term" value="F:monoamine oxidase activity"/>
    <property type="evidence" value="ECO:0007669"/>
    <property type="project" value="UniProtKB-EC"/>
</dbReference>
<comment type="caution">
    <text evidence="8">The sequence shown here is derived from an EMBL/GenBank/DDBJ whole genome shotgun (WGS) entry which is preliminary data.</text>
</comment>
<dbReference type="EMBL" id="VCAU01000007">
    <property type="protein sequence ID" value="KAF9893550.1"/>
    <property type="molecule type" value="Genomic_DNA"/>
</dbReference>
<dbReference type="InterPro" id="IPR001613">
    <property type="entry name" value="Flavin_amine_oxidase"/>
</dbReference>
<organism evidence="8 9">
    <name type="scientific">Aspergillus nanangensis</name>
    <dbReference type="NCBI Taxonomy" id="2582783"/>
    <lineage>
        <taxon>Eukaryota</taxon>
        <taxon>Fungi</taxon>
        <taxon>Dikarya</taxon>
        <taxon>Ascomycota</taxon>
        <taxon>Pezizomycotina</taxon>
        <taxon>Eurotiomycetes</taxon>
        <taxon>Eurotiomycetidae</taxon>
        <taxon>Eurotiales</taxon>
        <taxon>Aspergillaceae</taxon>
        <taxon>Aspergillus</taxon>
        <taxon>Aspergillus subgen. Circumdati</taxon>
    </lineage>
</organism>
<sequence length="459" mass="51173">MYDIVVIGAGLSGLQAAYSAQQAGLSVAVVEARDRVGGKVWTVETASGRGKADLGAAWVNDKKQRRIWSYAQRFGLTVVAQRLVGRAVMQLNDNERFEFPFGITPDFTAEEKKNLERIRDHVQAETLKPGPPRPEDDAVTIDQYVRNLGALPKTIQMVNVWTKAMHGVESTQESAAYFIDYCRRNTGLLAVRADDQTGGNYLRFVQGAQSIAEGLTRLIDPSNIYLSNPVSSIKDHHSHISVTTTTGKTFQARKCILSVPSTMYKEFNITPTLPAPVQTLANETILGNYNKVIVAYDTPWWRDLGFNGFFMSYSNGPVTLGRDTSVDEKRLYALTLFVQGDKGYAWSQLPHPERRARVIKQLAAVYNVGKDAEVYRPIEYFEQIWKNEQFSRGALVPITKLGHLTEFAEVYGKPVGNLHFVGTEYAAEWKGYMEGALCSGEQGAREVVEAMSRGQRARL</sequence>
<feature type="domain" description="Amine oxidase" evidence="7">
    <location>
        <begin position="11"/>
        <end position="447"/>
    </location>
</feature>
<comment type="cofactor">
    <cofactor evidence="1 6">
        <name>FAD</name>
        <dbReference type="ChEBI" id="CHEBI:57692"/>
    </cofactor>
</comment>
<accession>A0AAD4CVM3</accession>
<reference evidence="8" key="1">
    <citation type="journal article" date="2019" name="Beilstein J. Org. Chem.">
        <title>Nanangenines: drimane sesquiterpenoids as the dominant metabolite cohort of a novel Australian fungus, Aspergillus nanangensis.</title>
        <authorList>
            <person name="Lacey H.J."/>
            <person name="Gilchrist C.L.M."/>
            <person name="Crombie A."/>
            <person name="Kalaitzis J.A."/>
            <person name="Vuong D."/>
            <person name="Rutledge P.J."/>
            <person name="Turner P."/>
            <person name="Pitt J.I."/>
            <person name="Lacey E."/>
            <person name="Chooi Y.H."/>
            <person name="Piggott A.M."/>
        </authorList>
    </citation>
    <scope>NUCLEOTIDE SEQUENCE</scope>
    <source>
        <strain evidence="8">MST-FP2251</strain>
    </source>
</reference>
<feature type="binding site" evidence="5">
    <location>
        <begin position="31"/>
        <end position="32"/>
    </location>
    <ligand>
        <name>FAD</name>
        <dbReference type="ChEBI" id="CHEBI:57692"/>
    </ligand>
</feature>
<feature type="binding site" evidence="5">
    <location>
        <position position="230"/>
    </location>
    <ligand>
        <name>FAD</name>
        <dbReference type="ChEBI" id="CHEBI:57692"/>
    </ligand>
</feature>
<dbReference type="SUPFAM" id="SSF51905">
    <property type="entry name" value="FAD/NAD(P)-binding domain"/>
    <property type="match status" value="1"/>
</dbReference>
<dbReference type="PANTHER" id="PTHR43563">
    <property type="entry name" value="AMINE OXIDASE"/>
    <property type="match status" value="1"/>
</dbReference>
<feature type="binding site" evidence="5">
    <location>
        <position position="12"/>
    </location>
    <ligand>
        <name>FAD</name>
        <dbReference type="ChEBI" id="CHEBI:57692"/>
    </ligand>
</feature>
<gene>
    <name evidence="8" type="ORF">FE257_010862</name>
</gene>
<evidence type="ECO:0000256" key="1">
    <source>
        <dbReference type="ARBA" id="ARBA00001974"/>
    </source>
</evidence>
<comment type="similarity">
    <text evidence="2 6">Belongs to the flavin monoamine oxidase family.</text>
</comment>
<protein>
    <recommendedName>
        <fullName evidence="6">Amine oxidase</fullName>
        <ecNumber evidence="6">1.4.3.-</ecNumber>
    </recommendedName>
</protein>
<feature type="binding site" evidence="5">
    <location>
        <position position="337"/>
    </location>
    <ligand>
        <name>substrate</name>
    </ligand>
</feature>
<dbReference type="Gene3D" id="1.10.405.10">
    <property type="entry name" value="Guanine Nucleotide Dissociation Inhibitor, domain 1"/>
    <property type="match status" value="1"/>
</dbReference>
<dbReference type="PRINTS" id="PR00757">
    <property type="entry name" value="AMINEOXDASEF"/>
</dbReference>
<dbReference type="EC" id="1.4.3.-" evidence="6"/>
<evidence type="ECO:0000256" key="5">
    <source>
        <dbReference type="PIRSR" id="PIRSR601613-1"/>
    </source>
</evidence>
<evidence type="ECO:0000256" key="4">
    <source>
        <dbReference type="ARBA" id="ARBA00048448"/>
    </source>
</evidence>
<dbReference type="Pfam" id="PF01593">
    <property type="entry name" value="Amino_oxidase"/>
    <property type="match status" value="1"/>
</dbReference>
<feature type="binding site" evidence="5">
    <location>
        <position position="424"/>
    </location>
    <ligand>
        <name>FAD</name>
        <dbReference type="ChEBI" id="CHEBI:57692"/>
    </ligand>
</feature>
<keyword evidence="6" id="KW-0285">Flavoprotein</keyword>
<dbReference type="InterPro" id="IPR002937">
    <property type="entry name" value="Amino_oxidase"/>
</dbReference>
<dbReference type="Gene3D" id="3.50.50.60">
    <property type="entry name" value="FAD/NAD(P)-binding domain"/>
    <property type="match status" value="1"/>
</dbReference>
<keyword evidence="3 6" id="KW-0560">Oxidoreductase</keyword>
<evidence type="ECO:0000256" key="2">
    <source>
        <dbReference type="ARBA" id="ARBA00005995"/>
    </source>
</evidence>